<dbReference type="Proteomes" id="UP001172083">
    <property type="component" value="Unassembled WGS sequence"/>
</dbReference>
<name>A0ABT8L3Z6_9BACT</name>
<proteinExistence type="predicted"/>
<dbReference type="EMBL" id="JAUJEB010000001">
    <property type="protein sequence ID" value="MDN5212449.1"/>
    <property type="molecule type" value="Genomic_DNA"/>
</dbReference>
<organism evidence="1 2">
    <name type="scientific">Agaribacillus aureus</name>
    <dbReference type="NCBI Taxonomy" id="3051825"/>
    <lineage>
        <taxon>Bacteria</taxon>
        <taxon>Pseudomonadati</taxon>
        <taxon>Bacteroidota</taxon>
        <taxon>Cytophagia</taxon>
        <taxon>Cytophagales</taxon>
        <taxon>Splendidivirgaceae</taxon>
        <taxon>Agaribacillus</taxon>
    </lineage>
</organism>
<comment type="caution">
    <text evidence="1">The sequence shown here is derived from an EMBL/GenBank/DDBJ whole genome shotgun (WGS) entry which is preliminary data.</text>
</comment>
<protein>
    <submittedName>
        <fullName evidence="1">Uncharacterized protein</fullName>
    </submittedName>
</protein>
<reference evidence="1" key="1">
    <citation type="submission" date="2023-06" db="EMBL/GenBank/DDBJ databases">
        <title>Genomic of Agaribacillus aureum.</title>
        <authorList>
            <person name="Wang G."/>
        </authorList>
    </citation>
    <scope>NUCLEOTIDE SEQUENCE</scope>
    <source>
        <strain evidence="1">BMA12</strain>
    </source>
</reference>
<dbReference type="RefSeq" id="WP_346757766.1">
    <property type="nucleotide sequence ID" value="NZ_JAUJEB010000001.1"/>
</dbReference>
<evidence type="ECO:0000313" key="2">
    <source>
        <dbReference type="Proteomes" id="UP001172083"/>
    </source>
</evidence>
<sequence>MGRTSIFFILLIIFWLAGHAGLSRDLNWYEGTVIFVNQTQKTGELHLNMDLGLLLIKESNGIKTFPAFKVKYVELYDDKMAKMRSFISLPYKSSRFNQASNLFEVVLQGELFVLRRQQNTFDMVLETNLTGKYPNPNPFDKEHYVYYLYDGFQLTKLRHLNKKRLSSLVEKYGIEVDSYAKRKRINYKDTFGRIQVIAYYNAISQCKKEGDC</sequence>
<gene>
    <name evidence="1" type="ORF">QQ020_10350</name>
</gene>
<keyword evidence="2" id="KW-1185">Reference proteome</keyword>
<evidence type="ECO:0000313" key="1">
    <source>
        <dbReference type="EMBL" id="MDN5212449.1"/>
    </source>
</evidence>
<accession>A0ABT8L3Z6</accession>